<comment type="caution">
    <text evidence="3">The sequence shown here is derived from an EMBL/GenBank/DDBJ whole genome shotgun (WGS) entry which is preliminary data.</text>
</comment>
<dbReference type="Gene3D" id="3.30.420.10">
    <property type="entry name" value="Ribonuclease H-like superfamily/Ribonuclease H"/>
    <property type="match status" value="1"/>
</dbReference>
<dbReference type="RefSeq" id="XP_066667120.1">
    <property type="nucleotide sequence ID" value="XM_066811778.1"/>
</dbReference>
<feature type="domain" description="Piwi" evidence="2">
    <location>
        <begin position="574"/>
        <end position="872"/>
    </location>
</feature>
<proteinExistence type="predicted"/>
<reference evidence="3 4" key="1">
    <citation type="submission" date="2023-01" db="EMBL/GenBank/DDBJ databases">
        <title>Analysis of 21 Apiospora genomes using comparative genomics revels a genus with tremendous synthesis potential of carbohydrate active enzymes and secondary metabolites.</title>
        <authorList>
            <person name="Sorensen T."/>
        </authorList>
    </citation>
    <scope>NUCLEOTIDE SEQUENCE [LARGE SCALE GENOMIC DNA]</scope>
    <source>
        <strain evidence="3 4">CBS 114990</strain>
    </source>
</reference>
<dbReference type="InterPro" id="IPR014811">
    <property type="entry name" value="ArgoL1"/>
</dbReference>
<dbReference type="SUPFAM" id="SSF53098">
    <property type="entry name" value="Ribonuclease H-like"/>
    <property type="match status" value="1"/>
</dbReference>
<dbReference type="InterPro" id="IPR003165">
    <property type="entry name" value="Piwi"/>
</dbReference>
<evidence type="ECO:0000259" key="2">
    <source>
        <dbReference type="PROSITE" id="PS50822"/>
    </source>
</evidence>
<feature type="compositionally biased region" description="Basic and acidic residues" evidence="1">
    <location>
        <begin position="29"/>
        <end position="62"/>
    </location>
</feature>
<dbReference type="PANTHER" id="PTHR22891">
    <property type="entry name" value="EUKARYOTIC TRANSLATION INITIATION FACTOR 2C"/>
    <property type="match status" value="1"/>
</dbReference>
<accession>A0ABR1W837</accession>
<protein>
    <submittedName>
        <fullName evidence="3">Piwi domain-containing protein</fullName>
    </submittedName>
</protein>
<organism evidence="3 4">
    <name type="scientific">Apiospora hydei</name>
    <dbReference type="NCBI Taxonomy" id="1337664"/>
    <lineage>
        <taxon>Eukaryota</taxon>
        <taxon>Fungi</taxon>
        <taxon>Dikarya</taxon>
        <taxon>Ascomycota</taxon>
        <taxon>Pezizomycotina</taxon>
        <taxon>Sordariomycetes</taxon>
        <taxon>Xylariomycetidae</taxon>
        <taxon>Amphisphaeriales</taxon>
        <taxon>Apiosporaceae</taxon>
        <taxon>Apiospora</taxon>
    </lineage>
</organism>
<dbReference type="Pfam" id="PF08699">
    <property type="entry name" value="ArgoL1"/>
    <property type="match status" value="1"/>
</dbReference>
<evidence type="ECO:0000256" key="1">
    <source>
        <dbReference type="SAM" id="MobiDB-lite"/>
    </source>
</evidence>
<feature type="region of interest" description="Disordered" evidence="1">
    <location>
        <begin position="346"/>
        <end position="366"/>
    </location>
</feature>
<dbReference type="Pfam" id="PF16486">
    <property type="entry name" value="ArgoN"/>
    <property type="match status" value="1"/>
</dbReference>
<gene>
    <name evidence="3" type="ORF">PG997_007463</name>
</gene>
<evidence type="ECO:0000313" key="4">
    <source>
        <dbReference type="Proteomes" id="UP001433268"/>
    </source>
</evidence>
<dbReference type="SUPFAM" id="SSF101690">
    <property type="entry name" value="PAZ domain"/>
    <property type="match status" value="1"/>
</dbReference>
<evidence type="ECO:0000313" key="3">
    <source>
        <dbReference type="EMBL" id="KAK8079645.1"/>
    </source>
</evidence>
<dbReference type="SMART" id="SM00950">
    <property type="entry name" value="Piwi"/>
    <property type="match status" value="1"/>
</dbReference>
<sequence>MGSNVKLKSGEASSASTSKSTGGSKTQNKKQDRPKLTEEQLVGKRADLPTDAYVSKDKESQYPRRRPGNTPGKAHDTSAHVNVFRVKKYPTKNIHQYSVSVQKKVADGDPKTIDDPARGLAEKLWNHPTVQSHIGSRPDGIHWIFNGSSMAWSTPKMTSDEEEIEVDLSPGSERMNIFILTIKHSKAVMMSSLEAYLNNNASWDKSVLECMNFLDHALRQAPSQRLRLIGKNFYDYDVNPGQPLDLLTEVVKGGFASFRISRNPDEKNDCGLVVNVDVANTAFWQPLELLDAIDQLVPMGRLVTLQQMLLPTRDQQGNDVEPRAFHHLKRLIKLKFRVSYEKKDKVKGKGKRTGNAKAKTNTDDNQNGTIHTIEGFLLIRNCGEAPMRRMSSFLRPSKGHSKWYPLAVNPCPDSEECPLPLEVCKLVPLQKFRYKLDPDQTSSMITHAVTDPWVRKGDIEAAVASLGWGHDDNLTGFGIEIGTDMVKSQPRKLEFPTITYGKDKFKPKQVDFNLKGRKFFLTRKLKRTAFVSLVKACEKENLLNYAREFKRIYEMQGGSVDKSYKADCHGLSKLSKGGVGYWANICLKVNAKLGGLAYVTTPALPAPLEEKRTMMIGLDVSHGSPGSGQPSMAAMSVSLDASCAFYVARCQTNCYRKEIVDENTMTYLLKVPLEIWIKRHSKTPRHLLFFRDGVSEGQFQAVLETEVTAIKAIFRKKDIKDLEVTVIVATKRHHIRAFIDNKEKAKKAAENQSGGGKSAYGNRFPSKKPYYDKPDPATKDFINPDPGTLIEDVATHPKHWDFYLYSHKAIQGTSRPVHYHVIKDEIKFAREQLTDLIYQQCYQYCRCPSPVSLHPAVFYAHLASNRAKAHLQPSTESTVDKGPTDAAPPLCPVGQNLQATMWFV</sequence>
<dbReference type="Pfam" id="PF02171">
    <property type="entry name" value="Piwi"/>
    <property type="match status" value="1"/>
</dbReference>
<dbReference type="InterPro" id="IPR032474">
    <property type="entry name" value="Argonaute_N"/>
</dbReference>
<dbReference type="InterPro" id="IPR036085">
    <property type="entry name" value="PAZ_dom_sf"/>
</dbReference>
<dbReference type="InterPro" id="IPR012337">
    <property type="entry name" value="RNaseH-like_sf"/>
</dbReference>
<feature type="region of interest" description="Disordered" evidence="1">
    <location>
        <begin position="746"/>
        <end position="765"/>
    </location>
</feature>
<dbReference type="Proteomes" id="UP001433268">
    <property type="component" value="Unassembled WGS sequence"/>
</dbReference>
<dbReference type="SMART" id="SM01163">
    <property type="entry name" value="DUF1785"/>
    <property type="match status" value="1"/>
</dbReference>
<dbReference type="InterPro" id="IPR036397">
    <property type="entry name" value="RNaseH_sf"/>
</dbReference>
<dbReference type="PROSITE" id="PS50822">
    <property type="entry name" value="PIWI"/>
    <property type="match status" value="1"/>
</dbReference>
<name>A0ABR1W837_9PEZI</name>
<feature type="compositionally biased region" description="Low complexity" evidence="1">
    <location>
        <begin position="10"/>
        <end position="26"/>
    </location>
</feature>
<keyword evidence="4" id="KW-1185">Reference proteome</keyword>
<dbReference type="EMBL" id="JAQQWN010000006">
    <property type="protein sequence ID" value="KAK8079645.1"/>
    <property type="molecule type" value="Genomic_DNA"/>
</dbReference>
<dbReference type="GeneID" id="92044838"/>
<feature type="region of interest" description="Disordered" evidence="1">
    <location>
        <begin position="1"/>
        <end position="80"/>
    </location>
</feature>